<sequence length="72" mass="7804">MVEVDFTVVDERGCEPLEFEVLELELDLPPPPLFPPVEGMVGDVEPRPVSLLSSSPNKFSGNVDVLPAAHTC</sequence>
<gene>
    <name evidence="1" type="ORF">Bdt_0393</name>
</gene>
<reference evidence="1 2" key="1">
    <citation type="journal article" date="2012" name="BMC Genomics">
        <title>Genome analysis of a simultaneously predatory and prey-independent, novel Bdellovibrio bacteriovorus from the River Tiber, supports in silico predictions of both ancient and recent lateral gene transfer from diverse bacteria.</title>
        <authorList>
            <person name="Hobley L."/>
            <person name="Lerner T.R."/>
            <person name="Williams L.E."/>
            <person name="Lambert C."/>
            <person name="Till R."/>
            <person name="Milner D.S."/>
            <person name="Basford S.M."/>
            <person name="Capeness M.J."/>
            <person name="Fenton A.K."/>
            <person name="Atterbury R.J."/>
            <person name="Harris M.A."/>
            <person name="Sockett R.E."/>
        </authorList>
    </citation>
    <scope>NUCLEOTIDE SEQUENCE [LARGE SCALE GENOMIC DNA]</scope>
    <source>
        <strain evidence="1 2">Tiberius</strain>
    </source>
</reference>
<accession>K7YK72</accession>
<dbReference type="HOGENOM" id="CLU_2714199_0_0_7"/>
<evidence type="ECO:0000313" key="2">
    <source>
        <dbReference type="Proteomes" id="UP000010074"/>
    </source>
</evidence>
<organism evidence="1 2">
    <name type="scientific">Bdellovibrio bacteriovorus str. Tiberius</name>
    <dbReference type="NCBI Taxonomy" id="1069642"/>
    <lineage>
        <taxon>Bacteria</taxon>
        <taxon>Pseudomonadati</taxon>
        <taxon>Bdellovibrionota</taxon>
        <taxon>Bdellovibrionia</taxon>
        <taxon>Bdellovibrionales</taxon>
        <taxon>Pseudobdellovibrionaceae</taxon>
        <taxon>Bdellovibrio</taxon>
    </lineage>
</organism>
<dbReference type="AlphaFoldDB" id="K7YK72"/>
<evidence type="ECO:0000313" key="1">
    <source>
        <dbReference type="EMBL" id="AFY00101.1"/>
    </source>
</evidence>
<dbReference type="KEGG" id="bbat:Bdt_0393"/>
<name>K7YK72_BDEBC</name>
<dbReference type="EMBL" id="CP002930">
    <property type="protein sequence ID" value="AFY00101.1"/>
    <property type="molecule type" value="Genomic_DNA"/>
</dbReference>
<dbReference type="Proteomes" id="UP000010074">
    <property type="component" value="Chromosome"/>
</dbReference>
<protein>
    <submittedName>
        <fullName evidence="1">Uncharacterized protein</fullName>
    </submittedName>
</protein>
<proteinExistence type="predicted"/>